<dbReference type="Proteomes" id="UP001163321">
    <property type="component" value="Chromosome 12"/>
</dbReference>
<evidence type="ECO:0000313" key="2">
    <source>
        <dbReference type="Proteomes" id="UP001163321"/>
    </source>
</evidence>
<keyword evidence="2" id="KW-1185">Reference proteome</keyword>
<protein>
    <submittedName>
        <fullName evidence="1">Uncharacterized protein</fullName>
    </submittedName>
</protein>
<reference evidence="1 2" key="1">
    <citation type="journal article" date="2022" name="bioRxiv">
        <title>The genome of the oomycete Peronosclerospora sorghi, a cosmopolitan pathogen of maize and sorghum, is inflated with dispersed pseudogenes.</title>
        <authorList>
            <person name="Fletcher K."/>
            <person name="Martin F."/>
            <person name="Isakeit T."/>
            <person name="Cavanaugh K."/>
            <person name="Magill C."/>
            <person name="Michelmore R."/>
        </authorList>
    </citation>
    <scope>NUCLEOTIDE SEQUENCE [LARGE SCALE GENOMIC DNA]</scope>
    <source>
        <strain evidence="1">P6</strain>
    </source>
</reference>
<comment type="caution">
    <text evidence="1">The sequence shown here is derived from an EMBL/GenBank/DDBJ whole genome shotgun (WGS) entry which is preliminary data.</text>
</comment>
<gene>
    <name evidence="1" type="ORF">PsorP6_011865</name>
</gene>
<name>A0ACC0WJR0_9STRA</name>
<dbReference type="EMBL" id="CM047591">
    <property type="protein sequence ID" value="KAI9918627.1"/>
    <property type="molecule type" value="Genomic_DNA"/>
</dbReference>
<organism evidence="1 2">
    <name type="scientific">Peronosclerospora sorghi</name>
    <dbReference type="NCBI Taxonomy" id="230839"/>
    <lineage>
        <taxon>Eukaryota</taxon>
        <taxon>Sar</taxon>
        <taxon>Stramenopiles</taxon>
        <taxon>Oomycota</taxon>
        <taxon>Peronosporomycetes</taxon>
        <taxon>Peronosporales</taxon>
        <taxon>Peronosporaceae</taxon>
        <taxon>Peronosclerospora</taxon>
    </lineage>
</organism>
<sequence>MFGPHCFKMESEYKDEQKELVTAWPRKKPCKVFGVEKINSAGASPKYFQTRRKTKDEHVLDGNKGKPSRGRQNKSHLA</sequence>
<evidence type="ECO:0000313" key="1">
    <source>
        <dbReference type="EMBL" id="KAI9918627.1"/>
    </source>
</evidence>
<proteinExistence type="predicted"/>
<accession>A0ACC0WJR0</accession>